<sequence length="80" mass="9148">MEHSLVHSLSPLPSDISPLQDDPHRVRPRRPLPWRPLSNSDLQPQKSQPLTSSPKSNLVQFVADLDCCSYMINSLLFLLW</sequence>
<protein>
    <submittedName>
        <fullName evidence="3">Ovule protein</fullName>
    </submittedName>
</protein>
<dbReference type="AlphaFoldDB" id="A0A1I8A558"/>
<reference evidence="3" key="1">
    <citation type="submission" date="2016-11" db="UniProtKB">
        <authorList>
            <consortium name="WormBaseParasite"/>
        </authorList>
    </citation>
    <scope>IDENTIFICATION</scope>
</reference>
<accession>A0A1I8A558</accession>
<feature type="compositionally biased region" description="Polar residues" evidence="1">
    <location>
        <begin position="37"/>
        <end position="54"/>
    </location>
</feature>
<organism evidence="2 3">
    <name type="scientific">Steinernema glaseri</name>
    <dbReference type="NCBI Taxonomy" id="37863"/>
    <lineage>
        <taxon>Eukaryota</taxon>
        <taxon>Metazoa</taxon>
        <taxon>Ecdysozoa</taxon>
        <taxon>Nematoda</taxon>
        <taxon>Chromadorea</taxon>
        <taxon>Rhabditida</taxon>
        <taxon>Tylenchina</taxon>
        <taxon>Panagrolaimomorpha</taxon>
        <taxon>Strongyloidoidea</taxon>
        <taxon>Steinernematidae</taxon>
        <taxon>Steinernema</taxon>
    </lineage>
</organism>
<evidence type="ECO:0000256" key="1">
    <source>
        <dbReference type="SAM" id="MobiDB-lite"/>
    </source>
</evidence>
<feature type="region of interest" description="Disordered" evidence="1">
    <location>
        <begin position="1"/>
        <end position="54"/>
    </location>
</feature>
<feature type="compositionally biased region" description="Low complexity" evidence="1">
    <location>
        <begin position="1"/>
        <end position="20"/>
    </location>
</feature>
<evidence type="ECO:0000313" key="3">
    <source>
        <dbReference type="WBParaSite" id="L893_g32785.t1"/>
    </source>
</evidence>
<keyword evidence="2" id="KW-1185">Reference proteome</keyword>
<proteinExistence type="predicted"/>
<evidence type="ECO:0000313" key="2">
    <source>
        <dbReference type="Proteomes" id="UP000095287"/>
    </source>
</evidence>
<name>A0A1I8A558_9BILA</name>
<dbReference type="Proteomes" id="UP000095287">
    <property type="component" value="Unplaced"/>
</dbReference>
<dbReference type="WBParaSite" id="L893_g32785.t1">
    <property type="protein sequence ID" value="L893_g32785.t1"/>
    <property type="gene ID" value="L893_g32785"/>
</dbReference>